<comment type="caution">
    <text evidence="1">The sequence shown here is derived from an EMBL/GenBank/DDBJ whole genome shotgun (WGS) entry which is preliminary data.</text>
</comment>
<dbReference type="Proteomes" id="UP000285146">
    <property type="component" value="Unassembled WGS sequence"/>
</dbReference>
<accession>A0A423XBD9</accession>
<dbReference type="STRING" id="1230097.A0A423XBD9"/>
<protein>
    <submittedName>
        <fullName evidence="1">Uncharacterized protein</fullName>
    </submittedName>
</protein>
<reference evidence="1 2" key="1">
    <citation type="submission" date="2015-09" db="EMBL/GenBank/DDBJ databases">
        <title>Host preference determinants of Valsa canker pathogens revealed by comparative genomics.</title>
        <authorList>
            <person name="Yin Z."/>
            <person name="Huang L."/>
        </authorList>
    </citation>
    <scope>NUCLEOTIDE SEQUENCE [LARGE SCALE GENOMIC DNA]</scope>
    <source>
        <strain evidence="1 2">SXYLt</strain>
    </source>
</reference>
<dbReference type="OrthoDB" id="5232836at2759"/>
<gene>
    <name evidence="1" type="ORF">VPNG_04795</name>
</gene>
<organism evidence="1 2">
    <name type="scientific">Cytospora leucostoma</name>
    <dbReference type="NCBI Taxonomy" id="1230097"/>
    <lineage>
        <taxon>Eukaryota</taxon>
        <taxon>Fungi</taxon>
        <taxon>Dikarya</taxon>
        <taxon>Ascomycota</taxon>
        <taxon>Pezizomycotina</taxon>
        <taxon>Sordariomycetes</taxon>
        <taxon>Sordariomycetidae</taxon>
        <taxon>Diaporthales</taxon>
        <taxon>Cytosporaceae</taxon>
        <taxon>Cytospora</taxon>
    </lineage>
</organism>
<proteinExistence type="predicted"/>
<dbReference type="AlphaFoldDB" id="A0A423XBD9"/>
<evidence type="ECO:0000313" key="1">
    <source>
        <dbReference type="EMBL" id="ROW13206.1"/>
    </source>
</evidence>
<name>A0A423XBD9_9PEZI</name>
<dbReference type="InParanoid" id="A0A423XBD9"/>
<evidence type="ECO:0000313" key="2">
    <source>
        <dbReference type="Proteomes" id="UP000285146"/>
    </source>
</evidence>
<dbReference type="EMBL" id="LKEB01000021">
    <property type="protein sequence ID" value="ROW13206.1"/>
    <property type="molecule type" value="Genomic_DNA"/>
</dbReference>
<keyword evidence="2" id="KW-1185">Reference proteome</keyword>
<sequence length="240" mass="27474">MANNVTDLESDDSGMLRGEGAQAVLDIDTLTPLSDAEEADAQQHWGGDYRQWPSPYQQRWLRRYNEDDREEYVDSRTWKLYQIRLNSVAAGLSTQEEDQAIRDLESLTPMVQAERDWMTRRFKSANPSDWPPLARRRHIRSLDRSQWRAELERAEPARPPAQGNTPCNACQLTNEAAYCDADLEQSGEDCEWLAAPINLHYACGNCTRKGAECRPQEDGPSDLGPLPQRATEWTIMNFEE</sequence>